<evidence type="ECO:0000313" key="2">
    <source>
        <dbReference type="Proteomes" id="UP000293092"/>
    </source>
</evidence>
<reference evidence="1" key="1">
    <citation type="submission" date="2017-11" db="EMBL/GenBank/DDBJ databases">
        <title>Comparative genomic and phylogenomic analyses of the family Idiomarinaceae.</title>
        <authorList>
            <person name="Liu Y."/>
            <person name="Shao Z."/>
        </authorList>
    </citation>
    <scope>NUCLEOTIDE SEQUENCE</scope>
    <source>
        <strain evidence="1">PIN1</strain>
    </source>
</reference>
<keyword evidence="1" id="KW-0808">Transferase</keyword>
<protein>
    <submittedName>
        <fullName evidence="1">Phosphoethanolamine transferase</fullName>
    </submittedName>
</protein>
<organism evidence="1 2">
    <name type="scientific">Pseudidiomarina tainanensis</name>
    <dbReference type="NCBI Taxonomy" id="502365"/>
    <lineage>
        <taxon>Bacteria</taxon>
        <taxon>Pseudomonadati</taxon>
        <taxon>Pseudomonadota</taxon>
        <taxon>Gammaproteobacteria</taxon>
        <taxon>Alteromonadales</taxon>
        <taxon>Idiomarinaceae</taxon>
        <taxon>Pseudidiomarina</taxon>
    </lineage>
</organism>
<accession>A0ACD2HH80</accession>
<dbReference type="Proteomes" id="UP000293092">
    <property type="component" value="Unassembled WGS sequence"/>
</dbReference>
<name>A0ACD2HH80_9GAMM</name>
<keyword evidence="2" id="KW-1185">Reference proteome</keyword>
<evidence type="ECO:0000313" key="1">
    <source>
        <dbReference type="EMBL" id="RZQ55926.1"/>
    </source>
</evidence>
<comment type="caution">
    <text evidence="1">The sequence shown here is derived from an EMBL/GenBank/DDBJ whole genome shotgun (WGS) entry which is preliminary data.</text>
</comment>
<dbReference type="EMBL" id="PIQJ01000001">
    <property type="protein sequence ID" value="RZQ55926.1"/>
    <property type="molecule type" value="Genomic_DNA"/>
</dbReference>
<gene>
    <name evidence="1" type="ORF">CWI82_01020</name>
</gene>
<sequence length="520" mass="58147">MKRINVNFSTILLCVTAWLVLAYSAALRDSLENYAVYPITQIKLLAFVACVYGLLLVLARILNIFKPVAIGLIVLAAPAAFFMQQYGILIDPDMLINALETDPAEAHDQLSLGLFFYVIFMGIVPALILAFLKILPTGFFKRLKQGVIIGLCFTIFSIGIVMTSYDDFASLFRNHRDIKYRIVPFNVISASVSVAKQKLSKPSEFVTQGEDAFREISAETKPKVMVVILGETARADHFSVNGYPRPTTPRLEQLERSGEIASYDEAVSCGTATAISVPCMFSFYNADNYDQAARNTTNVLDVLDTVGIHVTWVENNSGCKNVCDRINTLKIPPEMCAANQDCFDTALIDLFHEWIENVKGDSIVVLHQMGSHGPAYFERSPEQLKKFLPECTSAELTECAREEIVNAYDNSLVVTDEMVAAIIELLKNDMRLDASLMYVSDHGESLGDNGVYLHGLPKWLAPKEQTHIPWIVWPSNHFKANARTDNQQVSHDNLSHTLLGYFKVKTELYDSRLDLTSHHR</sequence>
<proteinExistence type="predicted"/>